<accession>A0ABQ0KZI9</accession>
<evidence type="ECO:0000313" key="2">
    <source>
        <dbReference type="Proteomes" id="UP000815677"/>
    </source>
</evidence>
<evidence type="ECO:0000313" key="1">
    <source>
        <dbReference type="EMBL" id="GAT43584.1"/>
    </source>
</evidence>
<gene>
    <name evidence="1" type="ORF">MCHLO_01258</name>
</gene>
<sequence length="80" mass="8799">MAHPAGQEAPAYIYYRLYDSDGPLTVHAPCDENNAYIGRILCSSIPPPHTAGTVLRRILHNEGASVTERDLTNLTLTHKI</sequence>
<dbReference type="Proteomes" id="UP000815677">
    <property type="component" value="Unassembled WGS sequence"/>
</dbReference>
<keyword evidence="2" id="KW-1185">Reference proteome</keyword>
<feature type="non-terminal residue" evidence="1">
    <location>
        <position position="80"/>
    </location>
</feature>
<dbReference type="EMBL" id="DF839206">
    <property type="protein sequence ID" value="GAT43584.1"/>
    <property type="molecule type" value="Genomic_DNA"/>
</dbReference>
<protein>
    <submittedName>
        <fullName evidence="1">Uncharacterized protein</fullName>
    </submittedName>
</protein>
<organism evidence="1 2">
    <name type="scientific">Mycena chlorophos</name>
    <name type="common">Agaric fungus</name>
    <name type="synonym">Agaricus chlorophos</name>
    <dbReference type="NCBI Taxonomy" id="658473"/>
    <lineage>
        <taxon>Eukaryota</taxon>
        <taxon>Fungi</taxon>
        <taxon>Dikarya</taxon>
        <taxon>Basidiomycota</taxon>
        <taxon>Agaricomycotina</taxon>
        <taxon>Agaricomycetes</taxon>
        <taxon>Agaricomycetidae</taxon>
        <taxon>Agaricales</taxon>
        <taxon>Marasmiineae</taxon>
        <taxon>Mycenaceae</taxon>
        <taxon>Mycena</taxon>
    </lineage>
</organism>
<proteinExistence type="predicted"/>
<reference evidence="1" key="1">
    <citation type="submission" date="2014-09" db="EMBL/GenBank/DDBJ databases">
        <title>Genome sequence of the luminous mushroom Mycena chlorophos for searching fungal bioluminescence genes.</title>
        <authorList>
            <person name="Tanaka Y."/>
            <person name="Kasuga D."/>
            <person name="Oba Y."/>
            <person name="Hase S."/>
            <person name="Sato K."/>
            <person name="Oba Y."/>
            <person name="Sakakibara Y."/>
        </authorList>
    </citation>
    <scope>NUCLEOTIDE SEQUENCE</scope>
</reference>
<name>A0ABQ0KZI9_MYCCL</name>